<evidence type="ECO:0000256" key="1">
    <source>
        <dbReference type="ARBA" id="ARBA00023125"/>
    </source>
</evidence>
<dbReference type="Proteomes" id="UP000732619">
    <property type="component" value="Unassembled WGS sequence"/>
</dbReference>
<dbReference type="SMART" id="SM00530">
    <property type="entry name" value="HTH_XRE"/>
    <property type="match status" value="1"/>
</dbReference>
<comment type="caution">
    <text evidence="3">The sequence shown here is derived from an EMBL/GenBank/DDBJ whole genome shotgun (WGS) entry which is preliminary data.</text>
</comment>
<dbReference type="GO" id="GO:0003677">
    <property type="term" value="F:DNA binding"/>
    <property type="evidence" value="ECO:0007669"/>
    <property type="project" value="UniProtKB-KW"/>
</dbReference>
<dbReference type="GO" id="GO:0005829">
    <property type="term" value="C:cytosol"/>
    <property type="evidence" value="ECO:0007669"/>
    <property type="project" value="TreeGrafter"/>
</dbReference>
<sequence length="113" mass="12799">MKKIGKRLQELRESKGLSQSDLASYLGISQPLLSQIESGNRNLNLSLLDKLCSLYGCSDSYILCKSDEYNSINFSFRSKNAAKQDLDCISSVHKIIMNMRFLNELNDGDLDER</sequence>
<reference evidence="3" key="1">
    <citation type="submission" date="2019-04" db="EMBL/GenBank/DDBJ databases">
        <title>Evolution of Biomass-Degrading Anaerobic Consortia Revealed by Metagenomics.</title>
        <authorList>
            <person name="Peng X."/>
        </authorList>
    </citation>
    <scope>NUCLEOTIDE SEQUENCE</scope>
    <source>
        <strain evidence="3">SIG14</strain>
    </source>
</reference>
<organism evidence="3 4">
    <name type="scientific">Methanobrevibacter olleyae</name>
    <dbReference type="NCBI Taxonomy" id="294671"/>
    <lineage>
        <taxon>Archaea</taxon>
        <taxon>Methanobacteriati</taxon>
        <taxon>Methanobacteriota</taxon>
        <taxon>Methanomada group</taxon>
        <taxon>Methanobacteria</taxon>
        <taxon>Methanobacteriales</taxon>
        <taxon>Methanobacteriaceae</taxon>
        <taxon>Methanobrevibacter</taxon>
    </lineage>
</organism>
<keyword evidence="1" id="KW-0238">DNA-binding</keyword>
<accession>A0A8T3VNL4</accession>
<dbReference type="SUPFAM" id="SSF47413">
    <property type="entry name" value="lambda repressor-like DNA-binding domains"/>
    <property type="match status" value="1"/>
</dbReference>
<evidence type="ECO:0000259" key="2">
    <source>
        <dbReference type="PROSITE" id="PS50943"/>
    </source>
</evidence>
<dbReference type="Pfam" id="PF01381">
    <property type="entry name" value="HTH_3"/>
    <property type="match status" value="1"/>
</dbReference>
<proteinExistence type="predicted"/>
<dbReference type="PROSITE" id="PS50943">
    <property type="entry name" value="HTH_CROC1"/>
    <property type="match status" value="1"/>
</dbReference>
<dbReference type="InterPro" id="IPR001387">
    <property type="entry name" value="Cro/C1-type_HTH"/>
</dbReference>
<dbReference type="GO" id="GO:0003700">
    <property type="term" value="F:DNA-binding transcription factor activity"/>
    <property type="evidence" value="ECO:0007669"/>
    <property type="project" value="TreeGrafter"/>
</dbReference>
<name>A0A8T3VNL4_METOL</name>
<dbReference type="CDD" id="cd00093">
    <property type="entry name" value="HTH_XRE"/>
    <property type="match status" value="1"/>
</dbReference>
<dbReference type="InterPro" id="IPR050807">
    <property type="entry name" value="TransReg_Diox_bact_type"/>
</dbReference>
<gene>
    <name evidence="3" type="ORF">E7Z75_03710</name>
</gene>
<feature type="domain" description="HTH cro/C1-type" evidence="2">
    <location>
        <begin position="8"/>
        <end position="62"/>
    </location>
</feature>
<dbReference type="InterPro" id="IPR010982">
    <property type="entry name" value="Lambda_DNA-bd_dom_sf"/>
</dbReference>
<dbReference type="AlphaFoldDB" id="A0A8T3VNL4"/>
<dbReference type="PANTHER" id="PTHR46797">
    <property type="entry name" value="HTH-TYPE TRANSCRIPTIONAL REGULATOR"/>
    <property type="match status" value="1"/>
</dbReference>
<dbReference type="Gene3D" id="1.10.260.40">
    <property type="entry name" value="lambda repressor-like DNA-binding domains"/>
    <property type="match status" value="1"/>
</dbReference>
<dbReference type="PANTHER" id="PTHR46797:SF24">
    <property type="entry name" value="DNA-BINDING PHAGE PROTEIN"/>
    <property type="match status" value="1"/>
</dbReference>
<evidence type="ECO:0000313" key="4">
    <source>
        <dbReference type="Proteomes" id="UP000732619"/>
    </source>
</evidence>
<dbReference type="EMBL" id="SUTG01000011">
    <property type="protein sequence ID" value="MBE6512247.1"/>
    <property type="molecule type" value="Genomic_DNA"/>
</dbReference>
<protein>
    <submittedName>
        <fullName evidence="3">Helix-turn-helix transcriptional regulator</fullName>
    </submittedName>
</protein>
<evidence type="ECO:0000313" key="3">
    <source>
        <dbReference type="EMBL" id="MBE6512247.1"/>
    </source>
</evidence>